<reference evidence="1 2" key="1">
    <citation type="submission" date="2016-11" db="EMBL/GenBank/DDBJ databases">
        <authorList>
            <person name="Jaros S."/>
            <person name="Januszkiewicz K."/>
            <person name="Wedrychowicz H."/>
        </authorList>
    </citation>
    <scope>NUCLEOTIDE SEQUENCE [LARGE SCALE GENOMIC DNA]</scope>
    <source>
        <strain evidence="1 2">DSM 44666</strain>
    </source>
</reference>
<dbReference type="STRING" id="112248.SAMN05444392_11719"/>
<organism evidence="1 2">
    <name type="scientific">Seinonella peptonophila</name>
    <dbReference type="NCBI Taxonomy" id="112248"/>
    <lineage>
        <taxon>Bacteria</taxon>
        <taxon>Bacillati</taxon>
        <taxon>Bacillota</taxon>
        <taxon>Bacilli</taxon>
        <taxon>Bacillales</taxon>
        <taxon>Thermoactinomycetaceae</taxon>
        <taxon>Seinonella</taxon>
    </lineage>
</organism>
<evidence type="ECO:0000313" key="2">
    <source>
        <dbReference type="Proteomes" id="UP000184476"/>
    </source>
</evidence>
<proteinExistence type="predicted"/>
<dbReference type="PANTHER" id="PTHR42110">
    <property type="entry name" value="L-ASPARAGINASE, PUTATIVE (AFU_ORTHOLOGUE AFUA_3G11890)-RELATED"/>
    <property type="match status" value="1"/>
</dbReference>
<name>A0A1M5B190_9BACL</name>
<sequence length="358" mass="39724">MKVKGCYDDSDLRTFTKGDVRLILANLYRGGEVENSHRGHVAIVDSQENVIAYVGNPKHLTYTRSTLKPVQAIPLIETGAAERFSLDQSEIALSCASHSSEEEHAVRVRAMLQKAGLSEANLHCGGHPPLSQKVWEKFIAEGKKWTPIYSNCSGKHAGMLLTAMHKQISIHDYEKMKHPIQQQILSAIVEMTHLTHAEIGTAIDGCGVPVFRMPLSKLAFVYARLADPKSVKQTTRQSTLFKIAEAMVHYPELVAGKGRFCTELMKAFQGRLIGKVGADGVYAIADRKMKLGIAVKLEDGNLNVTYAVVMELLQQMRIGSENEWSQLQTFRNPPILNSLGEIVGEIRPVFQLHQTPLK</sequence>
<keyword evidence="2" id="KW-1185">Reference proteome</keyword>
<dbReference type="Pfam" id="PF06089">
    <property type="entry name" value="Asparaginase_II"/>
    <property type="match status" value="1"/>
</dbReference>
<gene>
    <name evidence="1" type="ORF">SAMN05444392_11719</name>
</gene>
<dbReference type="RefSeq" id="WP_175552417.1">
    <property type="nucleotide sequence ID" value="NZ_FQVL01000017.1"/>
</dbReference>
<dbReference type="Proteomes" id="UP000184476">
    <property type="component" value="Unassembled WGS sequence"/>
</dbReference>
<dbReference type="EMBL" id="FQVL01000017">
    <property type="protein sequence ID" value="SHF36087.1"/>
    <property type="molecule type" value="Genomic_DNA"/>
</dbReference>
<dbReference type="PANTHER" id="PTHR42110:SF1">
    <property type="entry name" value="L-ASPARAGINASE, PUTATIVE (AFU_ORTHOLOGUE AFUA_3G11890)-RELATED"/>
    <property type="match status" value="1"/>
</dbReference>
<evidence type="ECO:0000313" key="1">
    <source>
        <dbReference type="EMBL" id="SHF36087.1"/>
    </source>
</evidence>
<accession>A0A1M5B190</accession>
<dbReference type="InterPro" id="IPR010349">
    <property type="entry name" value="Asparaginase_II"/>
</dbReference>
<protein>
    <submittedName>
        <fullName evidence="1">Asparaginase</fullName>
    </submittedName>
</protein>
<dbReference type="AlphaFoldDB" id="A0A1M5B190"/>